<protein>
    <recommendedName>
        <fullName evidence="2">UspA domain-containing protein</fullName>
    </recommendedName>
</protein>
<evidence type="ECO:0000256" key="1">
    <source>
        <dbReference type="ARBA" id="ARBA00008791"/>
    </source>
</evidence>
<reference evidence="4" key="1">
    <citation type="journal article" date="2019" name="Int. J. Syst. Evol. Microbiol.">
        <title>The Global Catalogue of Microorganisms (GCM) 10K type strain sequencing project: providing services to taxonomists for standard genome sequencing and annotation.</title>
        <authorList>
            <consortium name="The Broad Institute Genomics Platform"/>
            <consortium name="The Broad Institute Genome Sequencing Center for Infectious Disease"/>
            <person name="Wu L."/>
            <person name="Ma J."/>
        </authorList>
    </citation>
    <scope>NUCLEOTIDE SEQUENCE [LARGE SCALE GENOMIC DNA]</scope>
    <source>
        <strain evidence="4">CGMCC 1.15342</strain>
    </source>
</reference>
<dbReference type="InterPro" id="IPR006016">
    <property type="entry name" value="UspA"/>
</dbReference>
<feature type="domain" description="UspA" evidence="2">
    <location>
        <begin position="1"/>
        <end position="139"/>
    </location>
</feature>
<dbReference type="PRINTS" id="PR01438">
    <property type="entry name" value="UNVRSLSTRESS"/>
</dbReference>
<proteinExistence type="inferred from homology"/>
<evidence type="ECO:0000313" key="3">
    <source>
        <dbReference type="EMBL" id="GGC35777.1"/>
    </source>
</evidence>
<evidence type="ECO:0000259" key="2">
    <source>
        <dbReference type="Pfam" id="PF00582"/>
    </source>
</evidence>
<gene>
    <name evidence="3" type="ORF">GCM10011386_29900</name>
</gene>
<dbReference type="InterPro" id="IPR006015">
    <property type="entry name" value="Universal_stress_UspA"/>
</dbReference>
<sequence length="282" mass="31032">MKTIIAATDFSKEAENAVTYAAALIQQIGGKLILFNAYRPSIHVSNARLSPKALDESANRTKERLAQQAAKIGHTYSITVSSYTSLMGDIGDEIDYLFSVHNADLLVMGMAAKSLEQDLLGNTTTALIHQFKFPVLAIPYGATFQGIDRILFACDNLQGIQRVILEEIKALALGMKASVEIFHVNNRIRKIQEEGFDDEVIAKFGEGLDGVTYYYKDVASNTVIKAIADELKNIDADLLIMLPVQYGFWASLIHRSKTRIMASGLSVPLLSIPLAVARQEKH</sequence>
<dbReference type="Proteomes" id="UP000597338">
    <property type="component" value="Unassembled WGS sequence"/>
</dbReference>
<dbReference type="Gene3D" id="3.40.50.12370">
    <property type="match status" value="1"/>
</dbReference>
<dbReference type="CDD" id="cd00293">
    <property type="entry name" value="USP-like"/>
    <property type="match status" value="1"/>
</dbReference>
<dbReference type="Pfam" id="PF00582">
    <property type="entry name" value="Usp"/>
    <property type="match status" value="1"/>
</dbReference>
<comment type="caution">
    <text evidence="3">The sequence shown here is derived from an EMBL/GenBank/DDBJ whole genome shotgun (WGS) entry which is preliminary data.</text>
</comment>
<name>A0ABQ1M7R0_9SPHI</name>
<accession>A0ABQ1M7R0</accession>
<evidence type="ECO:0000313" key="4">
    <source>
        <dbReference type="Proteomes" id="UP000597338"/>
    </source>
</evidence>
<dbReference type="PANTHER" id="PTHR46268:SF6">
    <property type="entry name" value="UNIVERSAL STRESS PROTEIN UP12"/>
    <property type="match status" value="1"/>
</dbReference>
<dbReference type="SUPFAM" id="SSF52402">
    <property type="entry name" value="Adenine nucleotide alpha hydrolases-like"/>
    <property type="match status" value="2"/>
</dbReference>
<keyword evidence="4" id="KW-1185">Reference proteome</keyword>
<dbReference type="RefSeq" id="WP_188752096.1">
    <property type="nucleotide sequence ID" value="NZ_BMIK01000010.1"/>
</dbReference>
<organism evidence="3 4">
    <name type="scientific">Parapedobacter defluvii</name>
    <dbReference type="NCBI Taxonomy" id="2045106"/>
    <lineage>
        <taxon>Bacteria</taxon>
        <taxon>Pseudomonadati</taxon>
        <taxon>Bacteroidota</taxon>
        <taxon>Sphingobacteriia</taxon>
        <taxon>Sphingobacteriales</taxon>
        <taxon>Sphingobacteriaceae</taxon>
        <taxon>Parapedobacter</taxon>
    </lineage>
</organism>
<dbReference type="PANTHER" id="PTHR46268">
    <property type="entry name" value="STRESS RESPONSE PROTEIN NHAX"/>
    <property type="match status" value="1"/>
</dbReference>
<comment type="similarity">
    <text evidence="1">Belongs to the universal stress protein A family.</text>
</comment>
<dbReference type="EMBL" id="BMIK01000010">
    <property type="protein sequence ID" value="GGC35777.1"/>
    <property type="molecule type" value="Genomic_DNA"/>
</dbReference>